<dbReference type="SUPFAM" id="SSF69796">
    <property type="entry name" value="Thymidylate synthase-complementing protein Thy1"/>
    <property type="match status" value="1"/>
</dbReference>
<protein>
    <submittedName>
        <fullName evidence="1">FAD-dependent thymidylate synthase</fullName>
    </submittedName>
</protein>
<dbReference type="GO" id="GO:0050660">
    <property type="term" value="F:flavin adenine dinucleotide binding"/>
    <property type="evidence" value="ECO:0007669"/>
    <property type="project" value="InterPro"/>
</dbReference>
<dbReference type="NCBIfam" id="TIGR02170">
    <property type="entry name" value="thyX"/>
    <property type="match status" value="1"/>
</dbReference>
<dbReference type="GO" id="GO:0006231">
    <property type="term" value="P:dTMP biosynthetic process"/>
    <property type="evidence" value="ECO:0007669"/>
    <property type="project" value="InterPro"/>
</dbReference>
<dbReference type="EMBL" id="BK032847">
    <property type="protein sequence ID" value="DAF63948.1"/>
    <property type="molecule type" value="Genomic_DNA"/>
</dbReference>
<accession>A0A8S5TKU6</accession>
<dbReference type="GO" id="GO:0070402">
    <property type="term" value="F:NADPH binding"/>
    <property type="evidence" value="ECO:0007669"/>
    <property type="project" value="TreeGrafter"/>
</dbReference>
<name>A0A8S5TKU6_9CAUD</name>
<dbReference type="Pfam" id="PF02511">
    <property type="entry name" value="Thy1"/>
    <property type="match status" value="1"/>
</dbReference>
<dbReference type="Gene3D" id="3.30.70.3180">
    <property type="match status" value="2"/>
</dbReference>
<organism evidence="1">
    <name type="scientific">Siphoviridae sp. ctGkF2</name>
    <dbReference type="NCBI Taxonomy" id="2827823"/>
    <lineage>
        <taxon>Viruses</taxon>
        <taxon>Duplodnaviria</taxon>
        <taxon>Heunggongvirae</taxon>
        <taxon>Uroviricota</taxon>
        <taxon>Caudoviricetes</taxon>
    </lineage>
</organism>
<proteinExistence type="inferred from homology"/>
<sequence length="210" mass="23565">MDLDITSTSAEDISEFAGRACYQSFHKPNPKTKNSRDYIKNIIEQGHESVLEHGSVSFYITGVSRSFTHELIRHRHLSFSQQSQRFVDEAESSFVVPPALEGLVQNSPAGQAFKQAVFTAQSAYADIVSELQEQGLPRKQAREAARSVLPNCQETRIVVTGNHRAWREFLWKRLAPGADAEIRKVAGMILGELHDIAPSVYADILKHYQL</sequence>
<dbReference type="InterPro" id="IPR003669">
    <property type="entry name" value="Thymidylate_synthase_ThyX"/>
</dbReference>
<dbReference type="InterPro" id="IPR036098">
    <property type="entry name" value="Thymidylate_synthase_ThyX_sf"/>
</dbReference>
<dbReference type="GO" id="GO:0004799">
    <property type="term" value="F:thymidylate synthase activity"/>
    <property type="evidence" value="ECO:0007669"/>
    <property type="project" value="TreeGrafter"/>
</dbReference>
<dbReference type="CDD" id="cd20175">
    <property type="entry name" value="ThyX"/>
    <property type="match status" value="1"/>
</dbReference>
<dbReference type="GO" id="GO:0050797">
    <property type="term" value="F:thymidylate synthase (FAD) activity"/>
    <property type="evidence" value="ECO:0007669"/>
    <property type="project" value="InterPro"/>
</dbReference>
<dbReference type="PANTHER" id="PTHR34934:SF1">
    <property type="entry name" value="FLAVIN-DEPENDENT THYMIDYLATE SYNTHASE"/>
    <property type="match status" value="1"/>
</dbReference>
<dbReference type="PANTHER" id="PTHR34934">
    <property type="entry name" value="FLAVIN-DEPENDENT THYMIDYLATE SYNTHASE"/>
    <property type="match status" value="1"/>
</dbReference>
<evidence type="ECO:0000313" key="1">
    <source>
        <dbReference type="EMBL" id="DAF63948.1"/>
    </source>
</evidence>
<dbReference type="HAMAP" id="MF_01408">
    <property type="entry name" value="ThyX"/>
    <property type="match status" value="1"/>
</dbReference>
<dbReference type="PROSITE" id="PS51331">
    <property type="entry name" value="THYX"/>
    <property type="match status" value="1"/>
</dbReference>
<reference evidence="1" key="1">
    <citation type="journal article" date="2021" name="Proc. Natl. Acad. Sci. U.S.A.">
        <title>A Catalog of Tens of Thousands of Viruses from Human Metagenomes Reveals Hidden Associations with Chronic Diseases.</title>
        <authorList>
            <person name="Tisza M.J."/>
            <person name="Buck C.B."/>
        </authorList>
    </citation>
    <scope>NUCLEOTIDE SEQUENCE</scope>
    <source>
        <strain evidence="1">CtGkF2</strain>
    </source>
</reference>
<dbReference type="Gene3D" id="6.10.140.450">
    <property type="match status" value="1"/>
</dbReference>